<gene>
    <name evidence="2" type="ORF">CBR_g51373</name>
</gene>
<accession>A0A388M8E9</accession>
<feature type="compositionally biased region" description="Low complexity" evidence="1">
    <location>
        <begin position="138"/>
        <end position="154"/>
    </location>
</feature>
<dbReference type="Proteomes" id="UP000265515">
    <property type="component" value="Unassembled WGS sequence"/>
</dbReference>
<comment type="caution">
    <text evidence="2">The sequence shown here is derived from an EMBL/GenBank/DDBJ whole genome shotgun (WGS) entry which is preliminary data.</text>
</comment>
<evidence type="ECO:0000313" key="2">
    <source>
        <dbReference type="EMBL" id="GBG90867.1"/>
    </source>
</evidence>
<feature type="compositionally biased region" description="Polar residues" evidence="1">
    <location>
        <begin position="155"/>
        <end position="165"/>
    </location>
</feature>
<protein>
    <submittedName>
        <fullName evidence="2">Uncharacterized protein</fullName>
    </submittedName>
</protein>
<proteinExistence type="predicted"/>
<dbReference type="EMBL" id="BFEA01000848">
    <property type="protein sequence ID" value="GBG90867.1"/>
    <property type="molecule type" value="Genomic_DNA"/>
</dbReference>
<keyword evidence="3" id="KW-1185">Reference proteome</keyword>
<dbReference type="STRING" id="69332.A0A388M8E9"/>
<feature type="region of interest" description="Disordered" evidence="1">
    <location>
        <begin position="96"/>
        <end position="204"/>
    </location>
</feature>
<evidence type="ECO:0000256" key="1">
    <source>
        <dbReference type="SAM" id="MobiDB-lite"/>
    </source>
</evidence>
<name>A0A388M8E9_CHABU</name>
<dbReference type="AlphaFoldDB" id="A0A388M8E9"/>
<dbReference type="Gramene" id="GBG90867">
    <property type="protein sequence ID" value="GBG90867"/>
    <property type="gene ID" value="CBR_g51373"/>
</dbReference>
<organism evidence="2 3">
    <name type="scientific">Chara braunii</name>
    <name type="common">Braun's stonewort</name>
    <dbReference type="NCBI Taxonomy" id="69332"/>
    <lineage>
        <taxon>Eukaryota</taxon>
        <taxon>Viridiplantae</taxon>
        <taxon>Streptophyta</taxon>
        <taxon>Charophyceae</taxon>
        <taxon>Charales</taxon>
        <taxon>Characeae</taxon>
        <taxon>Chara</taxon>
    </lineage>
</organism>
<evidence type="ECO:0000313" key="3">
    <source>
        <dbReference type="Proteomes" id="UP000265515"/>
    </source>
</evidence>
<feature type="compositionally biased region" description="Low complexity" evidence="1">
    <location>
        <begin position="96"/>
        <end position="107"/>
    </location>
</feature>
<reference evidence="2 3" key="1">
    <citation type="journal article" date="2018" name="Cell">
        <title>The Chara Genome: Secondary Complexity and Implications for Plant Terrestrialization.</title>
        <authorList>
            <person name="Nishiyama T."/>
            <person name="Sakayama H."/>
            <person name="Vries J.D."/>
            <person name="Buschmann H."/>
            <person name="Saint-Marcoux D."/>
            <person name="Ullrich K.K."/>
            <person name="Haas F.B."/>
            <person name="Vanderstraeten L."/>
            <person name="Becker D."/>
            <person name="Lang D."/>
            <person name="Vosolsobe S."/>
            <person name="Rombauts S."/>
            <person name="Wilhelmsson P.K.I."/>
            <person name="Janitza P."/>
            <person name="Kern R."/>
            <person name="Heyl A."/>
            <person name="Rumpler F."/>
            <person name="Villalobos L.I.A.C."/>
            <person name="Clay J.M."/>
            <person name="Skokan R."/>
            <person name="Toyoda A."/>
            <person name="Suzuki Y."/>
            <person name="Kagoshima H."/>
            <person name="Schijlen E."/>
            <person name="Tajeshwar N."/>
            <person name="Catarino B."/>
            <person name="Hetherington A.J."/>
            <person name="Saltykova A."/>
            <person name="Bonnot C."/>
            <person name="Breuninger H."/>
            <person name="Symeonidi A."/>
            <person name="Radhakrishnan G.V."/>
            <person name="Van Nieuwerburgh F."/>
            <person name="Deforce D."/>
            <person name="Chang C."/>
            <person name="Karol K.G."/>
            <person name="Hedrich R."/>
            <person name="Ulvskov P."/>
            <person name="Glockner G."/>
            <person name="Delwiche C.F."/>
            <person name="Petrasek J."/>
            <person name="Van de Peer Y."/>
            <person name="Friml J."/>
            <person name="Beilby M."/>
            <person name="Dolan L."/>
            <person name="Kohara Y."/>
            <person name="Sugano S."/>
            <person name="Fujiyama A."/>
            <person name="Delaux P.-M."/>
            <person name="Quint M."/>
            <person name="TheiBen G."/>
            <person name="Hagemann M."/>
            <person name="Harholt J."/>
            <person name="Dunand C."/>
            <person name="Zachgo S."/>
            <person name="Langdale J."/>
            <person name="Maumus F."/>
            <person name="Straeten D.V.D."/>
            <person name="Gould S.B."/>
            <person name="Rensing S.A."/>
        </authorList>
    </citation>
    <scope>NUCLEOTIDE SEQUENCE [LARGE SCALE GENOMIC DNA]</scope>
    <source>
        <strain evidence="2 3">S276</strain>
    </source>
</reference>
<sequence length="648" mass="70004">MMATTNECNSVCSSAKEKVAECWYVVLLQHGARGMIFNTKEIADSLVWQKNSIMIPRTANMDATSEANKKRLTSESSAESVFSLMNLAAGSPLSSPLALSPSSVGSPQDVGHLQLGGSGSPTLATKNRMPIPMLVGTSGPLSPLSLPSSLSMGSHTGSQSGSPMLQSPPGVSALRHTSPPAVRSPGTPLPLSPPTKLRKTNAGGSYVSSMRGLINAASGKVMSPTSSGHVKPGGPMSPFAGMPSPAFPVWGVGGGPGPGSPSPLTSPLSREGGALSVVTSPSGDFVDDSKEAAKDVEAEAVPREAVFPRVVHTPRSVRKTRITHPALLPQLALEVAEEIVRYQWYIMHGVDEAFIAPIKESWLSNTRALVSRNWRIPGDKAREIMSEIEAEVCQDYILSVKKGIVDYVLRDESERKRLGLTTMESVMRTVAESMGGGGAVPAMGGKRWGPAAVLILTADWCMAVRLAGEALLRDLHRLSPHTLELVGLWEKVFDGRAFVDVGQMEFMSQMPFTVNGFLECQISYGDQVKQTVEQEWLPSATNLFTKSPPEPLNRDLKGFYTAVAVLMSIQLRRLVENTVTRYHDFFAQYGKATNLRNPKASKRVEEAGITRETRKRSILGVDKRVFELPTWLKPVFVMELQQDKGVCR</sequence>
<dbReference type="OrthoDB" id="8992393at2759"/>